<gene>
    <name evidence="1" type="ORF">RIO-1_2</name>
</gene>
<evidence type="ECO:0000313" key="2">
    <source>
        <dbReference type="Proteomes" id="UP000013564"/>
    </source>
</evidence>
<keyword evidence="2" id="KW-1185">Reference proteome</keyword>
<dbReference type="KEGG" id="vg:16207418"/>
<organism evidence="1 2">
    <name type="scientific">Pseudoalteromonas phage RIO-1</name>
    <dbReference type="NCBI Taxonomy" id="1316739"/>
    <lineage>
        <taxon>Viruses</taxon>
        <taxon>Duplodnaviria</taxon>
        <taxon>Heunggongvirae</taxon>
        <taxon>Uroviricota</taxon>
        <taxon>Caudoviricetes</taxon>
        <taxon>Zobellviridae</taxon>
        <taxon>Melvirus</taxon>
        <taxon>Melvirus orientalis</taxon>
    </lineage>
</organism>
<dbReference type="GeneID" id="16207418"/>
<dbReference type="EMBL" id="KC751414">
    <property type="protein sequence ID" value="AGK87016.1"/>
    <property type="molecule type" value="Genomic_DNA"/>
</dbReference>
<evidence type="ECO:0000313" key="1">
    <source>
        <dbReference type="EMBL" id="AGK87016.1"/>
    </source>
</evidence>
<accession>R4JGT4</accession>
<sequence length="50" mass="5656">MVTIRRSPTGLCWWVLFNGNLIQTTDLKREAKAAAEKMERIVTNTGLSYA</sequence>
<dbReference type="RefSeq" id="YP_008051072.1">
    <property type="nucleotide sequence ID" value="NC_021300.1"/>
</dbReference>
<name>R4JGT4_9CAUD</name>
<dbReference type="Proteomes" id="UP000013564">
    <property type="component" value="Segment"/>
</dbReference>
<proteinExistence type="predicted"/>
<protein>
    <submittedName>
        <fullName evidence="1">Uncharacterized protein</fullName>
    </submittedName>
</protein>
<reference evidence="1 2" key="1">
    <citation type="journal article" date="2013" name="J. Virol.">
        <title>Morphology, Physiological Characteristics, and Complete Sequence of Marine Bacteriophage RIO-1 Infecting Pseudoalteromonas marina.</title>
        <authorList>
            <person name="Hardies S.C."/>
            <person name="Hwang Y.J."/>
            <person name="Hwang C.Y."/>
            <person name="Jang G.I."/>
            <person name="Cho B.C."/>
        </authorList>
    </citation>
    <scope>NUCLEOTIDE SEQUENCE [LARGE SCALE GENOMIC DNA]</scope>
</reference>